<accession>A0A2P4UDN0</accession>
<name>A0A2P4UDN0_9ACTN</name>
<protein>
    <submittedName>
        <fullName evidence="2">Acyl carrier protein</fullName>
    </submittedName>
</protein>
<organism evidence="2 3">
    <name type="scientific">Actinomadura rubteroloni</name>
    <dbReference type="NCBI Taxonomy" id="1926885"/>
    <lineage>
        <taxon>Bacteria</taxon>
        <taxon>Bacillati</taxon>
        <taxon>Actinomycetota</taxon>
        <taxon>Actinomycetes</taxon>
        <taxon>Streptosporangiales</taxon>
        <taxon>Thermomonosporaceae</taxon>
        <taxon>Actinomadura</taxon>
    </lineage>
</organism>
<gene>
    <name evidence="2" type="primary">acpP</name>
    <name evidence="2" type="ORF">BTM25_43100</name>
</gene>
<dbReference type="InterPro" id="IPR036736">
    <property type="entry name" value="ACP-like_sf"/>
</dbReference>
<sequence length="86" mass="9075">MEKEHVHAVITKLIHREVPELTGDLSAADDFGTLGIDSMTMVDLMVAAEREFGVEIADDRLADVATVGDLVDIVVAGAGPRQGGES</sequence>
<evidence type="ECO:0000313" key="3">
    <source>
        <dbReference type="Proteomes" id="UP000242367"/>
    </source>
</evidence>
<dbReference type="SUPFAM" id="SSF47336">
    <property type="entry name" value="ACP-like"/>
    <property type="match status" value="1"/>
</dbReference>
<dbReference type="AlphaFoldDB" id="A0A2P4UDN0"/>
<proteinExistence type="predicted"/>
<dbReference type="EMBL" id="MTBP01000003">
    <property type="protein sequence ID" value="POM23158.1"/>
    <property type="molecule type" value="Genomic_DNA"/>
</dbReference>
<dbReference type="Pfam" id="PF00550">
    <property type="entry name" value="PP-binding"/>
    <property type="match status" value="1"/>
</dbReference>
<dbReference type="Gene3D" id="1.10.1200.10">
    <property type="entry name" value="ACP-like"/>
    <property type="match status" value="1"/>
</dbReference>
<dbReference type="Proteomes" id="UP000242367">
    <property type="component" value="Unassembled WGS sequence"/>
</dbReference>
<comment type="caution">
    <text evidence="2">The sequence shown here is derived from an EMBL/GenBank/DDBJ whole genome shotgun (WGS) entry which is preliminary data.</text>
</comment>
<evidence type="ECO:0000313" key="2">
    <source>
        <dbReference type="EMBL" id="POM23158.1"/>
    </source>
</evidence>
<keyword evidence="3" id="KW-1185">Reference proteome</keyword>
<dbReference type="RefSeq" id="WP_103564832.1">
    <property type="nucleotide sequence ID" value="NZ_MTBP01000003.1"/>
</dbReference>
<dbReference type="InterPro" id="IPR009081">
    <property type="entry name" value="PP-bd_ACP"/>
</dbReference>
<evidence type="ECO:0000259" key="1">
    <source>
        <dbReference type="PROSITE" id="PS50075"/>
    </source>
</evidence>
<reference evidence="2 3" key="1">
    <citation type="journal article" date="2017" name="Chemistry">
        <title>Isolation, Biosynthesis and Chemical Modifications of Rubterolones A-F: Rare Tropolone Alkaloids from Actinomadura sp. 5-2.</title>
        <authorList>
            <person name="Guo H."/>
            <person name="Benndorf R."/>
            <person name="Leichnitz D."/>
            <person name="Klassen J.L."/>
            <person name="Vollmers J."/>
            <person name="Gorls H."/>
            <person name="Steinacker M."/>
            <person name="Weigel C."/>
            <person name="Dahse H.M."/>
            <person name="Kaster A.K."/>
            <person name="de Beer Z.W."/>
            <person name="Poulsen M."/>
            <person name="Beemelmanns C."/>
        </authorList>
    </citation>
    <scope>NUCLEOTIDE SEQUENCE [LARGE SCALE GENOMIC DNA]</scope>
    <source>
        <strain evidence="2 3">5-2</strain>
    </source>
</reference>
<feature type="domain" description="Carrier" evidence="1">
    <location>
        <begin position="1"/>
        <end position="78"/>
    </location>
</feature>
<dbReference type="PROSITE" id="PS50075">
    <property type="entry name" value="CARRIER"/>
    <property type="match status" value="1"/>
</dbReference>